<evidence type="ECO:0000259" key="2">
    <source>
        <dbReference type="Pfam" id="PF03551"/>
    </source>
</evidence>
<dbReference type="InterPro" id="IPR036388">
    <property type="entry name" value="WH-like_DNA-bd_sf"/>
</dbReference>
<evidence type="ECO:0000313" key="3">
    <source>
        <dbReference type="EMBL" id="SIR13867.1"/>
    </source>
</evidence>
<evidence type="ECO:0000256" key="1">
    <source>
        <dbReference type="SAM" id="MobiDB-lite"/>
    </source>
</evidence>
<gene>
    <name evidence="3" type="ORF">SAMN05444858_106304</name>
</gene>
<dbReference type="InterPro" id="IPR005149">
    <property type="entry name" value="Tscrpt_reg_PadR_N"/>
</dbReference>
<feature type="domain" description="Transcription regulator PadR N-terminal" evidence="2">
    <location>
        <begin position="75"/>
        <end position="145"/>
    </location>
</feature>
<accession>A0A1N6YH32</accession>
<protein>
    <submittedName>
        <fullName evidence="3">Transcriptional regulator, PadR family</fullName>
    </submittedName>
</protein>
<dbReference type="PANTHER" id="PTHR43252">
    <property type="entry name" value="TRANSCRIPTIONAL REGULATOR YQJI"/>
    <property type="match status" value="1"/>
</dbReference>
<dbReference type="SUPFAM" id="SSF46785">
    <property type="entry name" value="Winged helix' DNA-binding domain"/>
    <property type="match status" value="1"/>
</dbReference>
<evidence type="ECO:0000313" key="4">
    <source>
        <dbReference type="Proteomes" id="UP000186004"/>
    </source>
</evidence>
<dbReference type="Proteomes" id="UP000186004">
    <property type="component" value="Unassembled WGS sequence"/>
</dbReference>
<feature type="region of interest" description="Disordered" evidence="1">
    <location>
        <begin position="48"/>
        <end position="68"/>
    </location>
</feature>
<dbReference type="OrthoDB" id="1683430at2"/>
<sequence length="212" mass="23243">MRFDRRHRVMHEAMHEALHGAMRGAAHGAMREVRMRGGFGFPPVPPMPHGPGGGHGWGGRGRGGRRHRPNVRGAVLALLTERPMHGYEMIQEIDSRTGGAWRPSPGSIYPTLQLLEDEGVIAAAEDSGGGRKRFTVTDAGRAEAAEAAENPPWAELAQDTVNSWHEIRDAGTQAMQALRQVMMTGTDDQRERAAQVLAETRRKLYAILAESE</sequence>
<dbReference type="EMBL" id="FTNF01000006">
    <property type="protein sequence ID" value="SIR13867.1"/>
    <property type="molecule type" value="Genomic_DNA"/>
</dbReference>
<dbReference type="InterPro" id="IPR036390">
    <property type="entry name" value="WH_DNA-bd_sf"/>
</dbReference>
<dbReference type="Gene3D" id="1.10.10.10">
    <property type="entry name" value="Winged helix-like DNA-binding domain superfamily/Winged helix DNA-binding domain"/>
    <property type="match status" value="1"/>
</dbReference>
<feature type="compositionally biased region" description="Gly residues" evidence="1">
    <location>
        <begin position="50"/>
        <end position="61"/>
    </location>
</feature>
<dbReference type="STRING" id="1198245.SAMN05444858_106304"/>
<reference evidence="3 4" key="1">
    <citation type="submission" date="2017-01" db="EMBL/GenBank/DDBJ databases">
        <authorList>
            <person name="Mah S.A."/>
            <person name="Swanson W.J."/>
            <person name="Moy G.W."/>
            <person name="Vacquier V.D."/>
        </authorList>
    </citation>
    <scope>NUCLEOTIDE SEQUENCE [LARGE SCALE GENOMIC DNA]</scope>
    <source>
        <strain evidence="3 4">DSM 45758</strain>
    </source>
</reference>
<proteinExistence type="predicted"/>
<dbReference type="Pfam" id="PF03551">
    <property type="entry name" value="PadR"/>
    <property type="match status" value="1"/>
</dbReference>
<name>A0A1N6YH32_9ACTN</name>
<dbReference type="PANTHER" id="PTHR43252:SF2">
    <property type="entry name" value="TRANSCRIPTION REGULATOR, PADR-LIKE FAMILY"/>
    <property type="match status" value="1"/>
</dbReference>
<keyword evidence="4" id="KW-1185">Reference proteome</keyword>
<organism evidence="3 4">
    <name type="scientific">Micromonospora avicenniae</name>
    <dbReference type="NCBI Taxonomy" id="1198245"/>
    <lineage>
        <taxon>Bacteria</taxon>
        <taxon>Bacillati</taxon>
        <taxon>Actinomycetota</taxon>
        <taxon>Actinomycetes</taxon>
        <taxon>Micromonosporales</taxon>
        <taxon>Micromonosporaceae</taxon>
        <taxon>Micromonospora</taxon>
    </lineage>
</organism>
<dbReference type="AlphaFoldDB" id="A0A1N6YH32"/>